<dbReference type="AlphaFoldDB" id="D6PL96"/>
<protein>
    <submittedName>
        <fullName evidence="2">Uncharacterized protein</fullName>
    </submittedName>
</protein>
<sequence length="60" mass="6814">MTKSIQRVLQADGTYRWESVEHVSEAEQIKQKEACAMPKSTKKARTTKVVKQTDTETKSS</sequence>
<accession>D6PL96</accession>
<feature type="region of interest" description="Disordered" evidence="1">
    <location>
        <begin position="36"/>
        <end position="60"/>
    </location>
</feature>
<organism evidence="2">
    <name type="scientific">uncultured organism MedDCM-OCT-S11-C223</name>
    <dbReference type="NCBI Taxonomy" id="743656"/>
    <lineage>
        <taxon>unclassified sequences</taxon>
        <taxon>environmental samples</taxon>
    </lineage>
</organism>
<name>D6PL96_9ZZZZ</name>
<proteinExistence type="predicted"/>
<reference evidence="2" key="1">
    <citation type="journal article" date="2010" name="ISME J.">
        <title>Metagenome of the Mediterranean deep chlorophyll maximum studied by direct and fosmid library 454 pyrosequencing.</title>
        <authorList>
            <person name="Ghai R."/>
            <person name="Martin-Cuadrado A.B."/>
            <person name="Molto A.G."/>
            <person name="Heredia I.G."/>
            <person name="Cabrera R."/>
            <person name="Martin J."/>
            <person name="Verdu M."/>
            <person name="Deschamps P."/>
            <person name="Moreira D."/>
            <person name="Lopez-Garcia P."/>
            <person name="Mira A."/>
            <person name="Rodriguez-Valera F."/>
        </authorList>
    </citation>
    <scope>NUCLEOTIDE SEQUENCE</scope>
</reference>
<evidence type="ECO:0000256" key="1">
    <source>
        <dbReference type="SAM" id="MobiDB-lite"/>
    </source>
</evidence>
<feature type="compositionally biased region" description="Basic and acidic residues" evidence="1">
    <location>
        <begin position="51"/>
        <end position="60"/>
    </location>
</feature>
<evidence type="ECO:0000313" key="2">
    <source>
        <dbReference type="EMBL" id="ADD96497.1"/>
    </source>
</evidence>
<dbReference type="EMBL" id="GU943143">
    <property type="protein sequence ID" value="ADD96497.1"/>
    <property type="molecule type" value="Genomic_DNA"/>
</dbReference>